<gene>
    <name evidence="7" type="ORF">GCM10012286_43730</name>
</gene>
<comment type="caution">
    <text evidence="7">The sequence shown here is derived from an EMBL/GenBank/DDBJ whole genome shotgun (WGS) entry which is preliminary data.</text>
</comment>
<name>A0ABQ2M920_9ACTN</name>
<evidence type="ECO:0000313" key="7">
    <source>
        <dbReference type="EMBL" id="GGO48337.1"/>
    </source>
</evidence>
<evidence type="ECO:0000259" key="6">
    <source>
        <dbReference type="SMART" id="SM00644"/>
    </source>
</evidence>
<dbReference type="InterPro" id="IPR051206">
    <property type="entry name" value="NAMLAA_amidase_2"/>
</dbReference>
<dbReference type="InterPro" id="IPR002502">
    <property type="entry name" value="Amidase_domain"/>
</dbReference>
<sequence length="235" mass="26411">MRRARDLAKDTPQETRQETRQNETPASGNEIGNDIQEGPRTLLPSRRRLLQGAALAAVPSALLTTHHAVAAPRAVDYPPAEWAPASTSNYTASNRPSSYPINYVIIHVTQETYADTLAIFKNPAKKVSAHYVVRSADGHIAQCVRERNVGWHAGNWSYNTRSIGIEHEGWVDQPEYFTDEMYEQSAALTAAICKKYGIPKNREHIIGHVEVPGTDHTDPGRHWDWTRYIRMVNFA</sequence>
<feature type="region of interest" description="Disordered" evidence="5">
    <location>
        <begin position="1"/>
        <end position="39"/>
    </location>
</feature>
<evidence type="ECO:0000256" key="5">
    <source>
        <dbReference type="SAM" id="MobiDB-lite"/>
    </source>
</evidence>
<dbReference type="RefSeq" id="WP_229697130.1">
    <property type="nucleotide sequence ID" value="NZ_BMNG01000009.1"/>
</dbReference>
<evidence type="ECO:0000256" key="4">
    <source>
        <dbReference type="ARBA" id="ARBA00023316"/>
    </source>
</evidence>
<dbReference type="CDD" id="cd06583">
    <property type="entry name" value="PGRP"/>
    <property type="match status" value="1"/>
</dbReference>
<reference evidence="8" key="1">
    <citation type="journal article" date="2019" name="Int. J. Syst. Evol. Microbiol.">
        <title>The Global Catalogue of Microorganisms (GCM) 10K type strain sequencing project: providing services to taxonomists for standard genome sequencing and annotation.</title>
        <authorList>
            <consortium name="The Broad Institute Genomics Platform"/>
            <consortium name="The Broad Institute Genome Sequencing Center for Infectious Disease"/>
            <person name="Wu L."/>
            <person name="Ma J."/>
        </authorList>
    </citation>
    <scope>NUCLEOTIDE SEQUENCE [LARGE SCALE GENOMIC DNA]</scope>
    <source>
        <strain evidence="8">CGMCC 4.7349</strain>
    </source>
</reference>
<dbReference type="Gene3D" id="3.40.80.10">
    <property type="entry name" value="Peptidoglycan recognition protein-like"/>
    <property type="match status" value="1"/>
</dbReference>
<organism evidence="7 8">
    <name type="scientific">Streptomyces lasiicapitis</name>
    <dbReference type="NCBI Taxonomy" id="1923961"/>
    <lineage>
        <taxon>Bacteria</taxon>
        <taxon>Bacillati</taxon>
        <taxon>Actinomycetota</taxon>
        <taxon>Actinomycetes</taxon>
        <taxon>Kitasatosporales</taxon>
        <taxon>Streptomycetaceae</taxon>
        <taxon>Streptomyces</taxon>
    </lineage>
</organism>
<accession>A0ABQ2M920</accession>
<dbReference type="SMART" id="SM00644">
    <property type="entry name" value="Ami_2"/>
    <property type="match status" value="1"/>
</dbReference>
<dbReference type="SUPFAM" id="SSF55846">
    <property type="entry name" value="N-acetylmuramoyl-L-alanine amidase-like"/>
    <property type="match status" value="1"/>
</dbReference>
<keyword evidence="8" id="KW-1185">Reference proteome</keyword>
<feature type="domain" description="N-acetylmuramoyl-L-alanine amidase" evidence="6">
    <location>
        <begin position="90"/>
        <end position="220"/>
    </location>
</feature>
<dbReference type="Proteomes" id="UP000656881">
    <property type="component" value="Unassembled WGS sequence"/>
</dbReference>
<evidence type="ECO:0000256" key="1">
    <source>
        <dbReference type="ARBA" id="ARBA00001561"/>
    </source>
</evidence>
<dbReference type="PANTHER" id="PTHR30417:SF1">
    <property type="entry name" value="N-ACETYLMURAMOYL-L-ALANINE AMIDASE AMID"/>
    <property type="match status" value="1"/>
</dbReference>
<keyword evidence="3" id="KW-0378">Hydrolase</keyword>
<evidence type="ECO:0000256" key="2">
    <source>
        <dbReference type="ARBA" id="ARBA00011901"/>
    </source>
</evidence>
<dbReference type="PANTHER" id="PTHR30417">
    <property type="entry name" value="N-ACETYLMURAMOYL-L-ALANINE AMIDASE AMID"/>
    <property type="match status" value="1"/>
</dbReference>
<dbReference type="EMBL" id="BMNG01000009">
    <property type="protein sequence ID" value="GGO48337.1"/>
    <property type="molecule type" value="Genomic_DNA"/>
</dbReference>
<evidence type="ECO:0000256" key="3">
    <source>
        <dbReference type="ARBA" id="ARBA00022801"/>
    </source>
</evidence>
<comment type="catalytic activity">
    <reaction evidence="1">
        <text>Hydrolyzes the link between N-acetylmuramoyl residues and L-amino acid residues in certain cell-wall glycopeptides.</text>
        <dbReference type="EC" id="3.5.1.28"/>
    </reaction>
</comment>
<dbReference type="InterPro" id="IPR036505">
    <property type="entry name" value="Amidase/PGRP_sf"/>
</dbReference>
<keyword evidence="4" id="KW-0961">Cell wall biogenesis/degradation</keyword>
<protein>
    <recommendedName>
        <fullName evidence="2">N-acetylmuramoyl-L-alanine amidase</fullName>
        <ecNumber evidence="2">3.5.1.28</ecNumber>
    </recommendedName>
</protein>
<dbReference type="Pfam" id="PF01510">
    <property type="entry name" value="Amidase_2"/>
    <property type="match status" value="1"/>
</dbReference>
<feature type="compositionally biased region" description="Basic and acidic residues" evidence="5">
    <location>
        <begin position="1"/>
        <end position="21"/>
    </location>
</feature>
<proteinExistence type="predicted"/>
<evidence type="ECO:0000313" key="8">
    <source>
        <dbReference type="Proteomes" id="UP000656881"/>
    </source>
</evidence>
<dbReference type="EC" id="3.5.1.28" evidence="2"/>